<dbReference type="OrthoDB" id="928470at2"/>
<name>A0A3P1CU30_9BACT</name>
<keyword evidence="3" id="KW-0378">Hydrolase</keyword>
<organism evidence="3 4">
    <name type="scientific">Larkinella knui</name>
    <dbReference type="NCBI Taxonomy" id="2025310"/>
    <lineage>
        <taxon>Bacteria</taxon>
        <taxon>Pseudomonadati</taxon>
        <taxon>Bacteroidota</taxon>
        <taxon>Cytophagia</taxon>
        <taxon>Cytophagales</taxon>
        <taxon>Spirosomataceae</taxon>
        <taxon>Larkinella</taxon>
    </lineage>
</organism>
<evidence type="ECO:0000313" key="4">
    <source>
        <dbReference type="Proteomes" id="UP000274271"/>
    </source>
</evidence>
<protein>
    <submittedName>
        <fullName evidence="3">SGNH/GDSL hydrolase family protein</fullName>
    </submittedName>
</protein>
<accession>A0A3P1CU30</accession>
<feature type="domain" description="SGNH hydrolase-type esterase" evidence="2">
    <location>
        <begin position="56"/>
        <end position="221"/>
    </location>
</feature>
<reference evidence="3 4" key="1">
    <citation type="submission" date="2018-11" db="EMBL/GenBank/DDBJ databases">
        <authorList>
            <person name="Zhou Z."/>
            <person name="Wang G."/>
        </authorList>
    </citation>
    <scope>NUCLEOTIDE SEQUENCE [LARGE SCALE GENOMIC DNA]</scope>
    <source>
        <strain evidence="3 4">KCTC42998</strain>
    </source>
</reference>
<dbReference type="SUPFAM" id="SSF52266">
    <property type="entry name" value="SGNH hydrolase"/>
    <property type="match status" value="1"/>
</dbReference>
<dbReference type="RefSeq" id="WP_124902838.1">
    <property type="nucleotide sequence ID" value="NZ_RQJP01000001.1"/>
</dbReference>
<comment type="caution">
    <text evidence="3">The sequence shown here is derived from an EMBL/GenBank/DDBJ whole genome shotgun (WGS) entry which is preliminary data.</text>
</comment>
<dbReference type="Gene3D" id="3.40.50.1110">
    <property type="entry name" value="SGNH hydrolase"/>
    <property type="match status" value="1"/>
</dbReference>
<proteinExistence type="predicted"/>
<keyword evidence="1" id="KW-1133">Transmembrane helix</keyword>
<dbReference type="Pfam" id="PF13472">
    <property type="entry name" value="Lipase_GDSL_2"/>
    <property type="match status" value="1"/>
</dbReference>
<evidence type="ECO:0000259" key="2">
    <source>
        <dbReference type="Pfam" id="PF13472"/>
    </source>
</evidence>
<dbReference type="GO" id="GO:0016788">
    <property type="term" value="F:hydrolase activity, acting on ester bonds"/>
    <property type="evidence" value="ECO:0007669"/>
    <property type="project" value="UniProtKB-ARBA"/>
</dbReference>
<evidence type="ECO:0000313" key="3">
    <source>
        <dbReference type="EMBL" id="RRB16832.1"/>
    </source>
</evidence>
<dbReference type="AlphaFoldDB" id="A0A3P1CU30"/>
<keyword evidence="4" id="KW-1185">Reference proteome</keyword>
<evidence type="ECO:0000256" key="1">
    <source>
        <dbReference type="SAM" id="Phobius"/>
    </source>
</evidence>
<sequence length="238" mass="26275">MIGTTVLNQTIKPCRPFMLRSLSLISVLFIFCAVLGCTMNDAAPKDVPSDFIVGWGDSMTEGSPGNSYLIELQKLTGYQVVNQGKSGETSTKIAQRMLADKEKHAYNTIIWVGRNNYLEPDNVKADIAAMVKALGHKRYLVLGILNGSFGTNEDVFGAGHEAIMKLNGELSTLYGDHYINIHAYLLSQYDPSSYLDIIDHTDDIVPRSLRSDQLHLNQKGNLKVAERIKQSLGILTTP</sequence>
<keyword evidence="1" id="KW-0812">Transmembrane</keyword>
<gene>
    <name evidence="3" type="ORF">EHT87_00650</name>
</gene>
<dbReference type="InterPro" id="IPR036514">
    <property type="entry name" value="SGNH_hydro_sf"/>
</dbReference>
<dbReference type="Proteomes" id="UP000274271">
    <property type="component" value="Unassembled WGS sequence"/>
</dbReference>
<feature type="transmembrane region" description="Helical" evidence="1">
    <location>
        <begin position="17"/>
        <end position="36"/>
    </location>
</feature>
<keyword evidence="1" id="KW-0472">Membrane</keyword>
<dbReference type="InterPro" id="IPR013830">
    <property type="entry name" value="SGNH_hydro"/>
</dbReference>
<dbReference type="EMBL" id="RQJP01000001">
    <property type="protein sequence ID" value="RRB16832.1"/>
    <property type="molecule type" value="Genomic_DNA"/>
</dbReference>